<name>A0A327NNC1_9BACT</name>
<keyword evidence="2" id="KW-1185">Reference proteome</keyword>
<evidence type="ECO:0008006" key="3">
    <source>
        <dbReference type="Google" id="ProtNLM"/>
    </source>
</evidence>
<sequence length="146" mass="16366">MYEQKYNPPFLVHDDGTNSPLDHQLVISKLTCELGLLYYHKQAISLIPLPETPLNEGPGHAVPDVVLYDLAAEDTKIIIEVCQTNGQRNDLRKIINLIEDNDYGILEGFVYNYKTHEWLRYRKGDGGAASASSFSEVMGVDLGPML</sequence>
<evidence type="ECO:0000313" key="1">
    <source>
        <dbReference type="EMBL" id="RAI76313.1"/>
    </source>
</evidence>
<accession>A0A327NNC1</accession>
<organism evidence="1 2">
    <name type="scientific">Spirosoma telluris</name>
    <dbReference type="NCBI Taxonomy" id="2183553"/>
    <lineage>
        <taxon>Bacteria</taxon>
        <taxon>Pseudomonadati</taxon>
        <taxon>Bacteroidota</taxon>
        <taxon>Cytophagia</taxon>
        <taxon>Cytophagales</taxon>
        <taxon>Cytophagaceae</taxon>
        <taxon>Spirosoma</taxon>
    </lineage>
</organism>
<protein>
    <recommendedName>
        <fullName evidence="3">Uma2 family endonuclease</fullName>
    </recommendedName>
</protein>
<dbReference type="Proteomes" id="UP000249016">
    <property type="component" value="Unassembled WGS sequence"/>
</dbReference>
<comment type="caution">
    <text evidence="1">The sequence shown here is derived from an EMBL/GenBank/DDBJ whole genome shotgun (WGS) entry which is preliminary data.</text>
</comment>
<dbReference type="Gene3D" id="3.90.1570.20">
    <property type="match status" value="1"/>
</dbReference>
<proteinExistence type="predicted"/>
<dbReference type="OrthoDB" id="954297at2"/>
<gene>
    <name evidence="1" type="ORF">HMF3257_22910</name>
</gene>
<dbReference type="RefSeq" id="WP_111345777.1">
    <property type="nucleotide sequence ID" value="NZ_QLII01000001.1"/>
</dbReference>
<dbReference type="AlphaFoldDB" id="A0A327NNC1"/>
<reference evidence="1 2" key="1">
    <citation type="submission" date="2018-06" db="EMBL/GenBank/DDBJ databases">
        <title>Spirosoma sp. HMF3257 Genome sequencing and assembly.</title>
        <authorList>
            <person name="Kang H."/>
            <person name="Cha I."/>
            <person name="Kim H."/>
            <person name="Kang J."/>
            <person name="Joh K."/>
        </authorList>
    </citation>
    <scope>NUCLEOTIDE SEQUENCE [LARGE SCALE GENOMIC DNA]</scope>
    <source>
        <strain evidence="1 2">HMF3257</strain>
    </source>
</reference>
<dbReference type="EMBL" id="QLII01000001">
    <property type="protein sequence ID" value="RAI76313.1"/>
    <property type="molecule type" value="Genomic_DNA"/>
</dbReference>
<evidence type="ECO:0000313" key="2">
    <source>
        <dbReference type="Proteomes" id="UP000249016"/>
    </source>
</evidence>